<dbReference type="Proteomes" id="UP000663865">
    <property type="component" value="Unassembled WGS sequence"/>
</dbReference>
<accession>A0A818LGW8</accession>
<dbReference type="EMBL" id="CAJNYV010003467">
    <property type="protein sequence ID" value="CAF3577458.1"/>
    <property type="molecule type" value="Genomic_DNA"/>
</dbReference>
<evidence type="ECO:0000313" key="1">
    <source>
        <dbReference type="EMBL" id="CAF3577458.1"/>
    </source>
</evidence>
<proteinExistence type="predicted"/>
<gene>
    <name evidence="1" type="ORF">KIK155_LOCUS19773</name>
    <name evidence="2" type="ORF">TOA249_LOCUS20730</name>
</gene>
<protein>
    <submittedName>
        <fullName evidence="1">Uncharacterized protein</fullName>
    </submittedName>
</protein>
<name>A0A818LGW8_9BILA</name>
<sequence>MRTIDDINFDRNYLHPTIRFLLLDDLTTNRVGPTPVIPLPNALLMTFVNVYNNLMQCQLYIRNENRKMIKLCISNRNIMDWDNLNNEMHSNVNEVYIFCDTFHDYTLMQRWNGCYQDKIRGVYLPDQVDHKLLKLGIDYIYSILPEFQEDRGLSRIFRADARRLLDALREYFQDQMDENDDDDD</sequence>
<comment type="caution">
    <text evidence="1">The sequence shown here is derived from an EMBL/GenBank/DDBJ whole genome shotgun (WGS) entry which is preliminary data.</text>
</comment>
<organism evidence="1 3">
    <name type="scientific">Rotaria socialis</name>
    <dbReference type="NCBI Taxonomy" id="392032"/>
    <lineage>
        <taxon>Eukaryota</taxon>
        <taxon>Metazoa</taxon>
        <taxon>Spiralia</taxon>
        <taxon>Gnathifera</taxon>
        <taxon>Rotifera</taxon>
        <taxon>Eurotatoria</taxon>
        <taxon>Bdelloidea</taxon>
        <taxon>Philodinida</taxon>
        <taxon>Philodinidae</taxon>
        <taxon>Rotaria</taxon>
    </lineage>
</organism>
<dbReference type="EMBL" id="CAJOBS010001723">
    <property type="protein sequence ID" value="CAF4756242.1"/>
    <property type="molecule type" value="Genomic_DNA"/>
</dbReference>
<reference evidence="1" key="1">
    <citation type="submission" date="2021-02" db="EMBL/GenBank/DDBJ databases">
        <authorList>
            <person name="Nowell W R."/>
        </authorList>
    </citation>
    <scope>NUCLEOTIDE SEQUENCE</scope>
</reference>
<evidence type="ECO:0000313" key="3">
    <source>
        <dbReference type="Proteomes" id="UP000663865"/>
    </source>
</evidence>
<dbReference type="Proteomes" id="UP000663838">
    <property type="component" value="Unassembled WGS sequence"/>
</dbReference>
<evidence type="ECO:0000313" key="2">
    <source>
        <dbReference type="EMBL" id="CAF4756242.1"/>
    </source>
</evidence>
<dbReference type="AlphaFoldDB" id="A0A818LGW8"/>